<dbReference type="KEGG" id="smas:HUE87_09080"/>
<dbReference type="Proteomes" id="UP000593836">
    <property type="component" value="Chromosome"/>
</dbReference>
<dbReference type="Pfam" id="PF00027">
    <property type="entry name" value="cNMP_binding"/>
    <property type="match status" value="1"/>
</dbReference>
<dbReference type="PROSITE" id="PS51371">
    <property type="entry name" value="CBS"/>
    <property type="match status" value="1"/>
</dbReference>
<dbReference type="InterPro" id="IPR005105">
    <property type="entry name" value="GlnD_Uridyltrans_N"/>
</dbReference>
<organism evidence="5 6">
    <name type="scientific">Candidatus Sulfurimonas marisnigri</name>
    <dbReference type="NCBI Taxonomy" id="2740405"/>
    <lineage>
        <taxon>Bacteria</taxon>
        <taxon>Pseudomonadati</taxon>
        <taxon>Campylobacterota</taxon>
        <taxon>Epsilonproteobacteria</taxon>
        <taxon>Campylobacterales</taxon>
        <taxon>Sulfurimonadaceae</taxon>
        <taxon>Sulfurimonas</taxon>
    </lineage>
</organism>
<keyword evidence="1 2" id="KW-0129">CBS domain</keyword>
<dbReference type="CDD" id="cd05401">
    <property type="entry name" value="NT_GlnE_GlnD_like"/>
    <property type="match status" value="1"/>
</dbReference>
<dbReference type="PROSITE" id="PS50042">
    <property type="entry name" value="CNMP_BINDING_3"/>
    <property type="match status" value="1"/>
</dbReference>
<proteinExistence type="predicted"/>
<dbReference type="SUPFAM" id="SSF51206">
    <property type="entry name" value="cAMP-binding domain-like"/>
    <property type="match status" value="1"/>
</dbReference>
<dbReference type="InterPro" id="IPR014710">
    <property type="entry name" value="RmlC-like_jellyroll"/>
</dbReference>
<dbReference type="SUPFAM" id="SSF54631">
    <property type="entry name" value="CBS-domain pair"/>
    <property type="match status" value="1"/>
</dbReference>
<evidence type="ECO:0000256" key="2">
    <source>
        <dbReference type="PROSITE-ProRule" id="PRU00703"/>
    </source>
</evidence>
<dbReference type="CDD" id="cd00038">
    <property type="entry name" value="CAP_ED"/>
    <property type="match status" value="1"/>
</dbReference>
<evidence type="ECO:0000313" key="5">
    <source>
        <dbReference type="EMBL" id="QOY54034.1"/>
    </source>
</evidence>
<dbReference type="InterPro" id="IPR051257">
    <property type="entry name" value="Diverse_CBS-Domain"/>
</dbReference>
<dbReference type="InterPro" id="IPR018821">
    <property type="entry name" value="DUF294_put_nucleoTrafse_sb-bd"/>
</dbReference>
<dbReference type="Pfam" id="PF00571">
    <property type="entry name" value="CBS"/>
    <property type="match status" value="1"/>
</dbReference>
<protein>
    <submittedName>
        <fullName evidence="5">Cyclic nucleotide-binding domain-containing protein</fullName>
    </submittedName>
</protein>
<dbReference type="Gene3D" id="2.60.120.10">
    <property type="entry name" value="Jelly Rolls"/>
    <property type="match status" value="1"/>
</dbReference>
<dbReference type="InterPro" id="IPR000595">
    <property type="entry name" value="cNMP-bd_dom"/>
</dbReference>
<evidence type="ECO:0000256" key="1">
    <source>
        <dbReference type="ARBA" id="ARBA00023122"/>
    </source>
</evidence>
<evidence type="ECO:0000259" key="4">
    <source>
        <dbReference type="PROSITE" id="PS51371"/>
    </source>
</evidence>
<dbReference type="Pfam" id="PF03445">
    <property type="entry name" value="DUF294"/>
    <property type="match status" value="1"/>
</dbReference>
<dbReference type="InterPro" id="IPR000644">
    <property type="entry name" value="CBS_dom"/>
</dbReference>
<accession>A0A7S7M0L0</accession>
<reference evidence="5 6" key="1">
    <citation type="submission" date="2020-05" db="EMBL/GenBank/DDBJ databases">
        <title>Sulfurimonas marisnigri, sp. nov., and Sulfurimonas baltica, sp. nov., manganese oxide reducing chemolithoautotrophs of the class Epsilonproteobacteria isolated from the pelagic redoxclines of the Black and Baltic Seas and emended description of the genus Sulfurimonas.</title>
        <authorList>
            <person name="Henkel J.V."/>
            <person name="Laudan C."/>
            <person name="Werner J."/>
            <person name="Neu T."/>
            <person name="Plewe S."/>
            <person name="Sproer C."/>
            <person name="Bunk B."/>
            <person name="Schulz-Vogt H.N."/>
        </authorList>
    </citation>
    <scope>NUCLEOTIDE SEQUENCE [LARGE SCALE GENOMIC DNA]</scope>
    <source>
        <strain evidence="5 6">SoZ1</strain>
    </source>
</reference>
<dbReference type="PANTHER" id="PTHR43080">
    <property type="entry name" value="CBS DOMAIN-CONTAINING PROTEIN CBSX3, MITOCHONDRIAL"/>
    <property type="match status" value="1"/>
</dbReference>
<dbReference type="Gene3D" id="3.10.580.10">
    <property type="entry name" value="CBS-domain"/>
    <property type="match status" value="1"/>
</dbReference>
<dbReference type="RefSeq" id="WP_194366004.1">
    <property type="nucleotide sequence ID" value="NZ_CP054493.1"/>
</dbReference>
<dbReference type="InterPro" id="IPR046342">
    <property type="entry name" value="CBS_dom_sf"/>
</dbReference>
<keyword evidence="6" id="KW-1185">Reference proteome</keyword>
<dbReference type="AlphaFoldDB" id="A0A7S7M0L0"/>
<dbReference type="EMBL" id="CP054493">
    <property type="protein sequence ID" value="QOY54034.1"/>
    <property type="molecule type" value="Genomic_DNA"/>
</dbReference>
<name>A0A7S7M0L0_9BACT</name>
<dbReference type="InterPro" id="IPR018490">
    <property type="entry name" value="cNMP-bd_dom_sf"/>
</dbReference>
<evidence type="ECO:0000259" key="3">
    <source>
        <dbReference type="PROSITE" id="PS50042"/>
    </source>
</evidence>
<feature type="domain" description="CBS" evidence="4">
    <location>
        <begin position="216"/>
        <end position="274"/>
    </location>
</feature>
<evidence type="ECO:0000313" key="6">
    <source>
        <dbReference type="Proteomes" id="UP000593836"/>
    </source>
</evidence>
<sequence>MSILDQRKLIESIHPFELLSSTTLDNLMKKIDIAYYPKDTLLISKNLPSIAFYIIIKGSVAEFIDDELHNVYSAGDSFDADALIYDKCEGKFIVDEDLVCYEIKKEDFIDLMQNKKVQGYFLQNFVTRHQHLKDYDAQSDLTPFLISKVSDMFLHTACIVDKNATIYDSVFKMKELKTSVVIVEDSSFYYVATDTDIRDKVILGGIDVSQPIGKIASNKVISIDINDFLFNALLLITHNEIKRIVVMEDGKIKGVLEQLDLLSYFANHSHLVAVQIDKAQSVDDLKNIQNDLKNLLIVLHSQGVKVRYITKLVSTLNIKIYKKVFDMCVDKTLHDKCALIVMGSEGREEQSVKTDQDNALIIKDGVDVELFREPMIKLNHSLLELGFPICLGNVMVSNEFWRRNVSGYKSLIDLWVTSLSEETLQQLSIFLDAKCVAGNNDLLDELTNYLHHSFHSRDDVLAHLAKAVLSFETPLSLFSSFVLEKSHNNKLDLKKGGIFALVHGIRTLALQYEIHETSTIMRIKELNNKSIIDKNFATELMESFDTLSSIRLKAMLEAKDLEESNYINPKNLQKIQMDLLKDSFKVINKFKKFMSFHFHLNMVG</sequence>
<feature type="domain" description="Cyclic nucleotide-binding" evidence="3">
    <location>
        <begin position="15"/>
        <end position="112"/>
    </location>
</feature>
<gene>
    <name evidence="5" type="ORF">HUE87_09080</name>
</gene>
<dbReference type="Pfam" id="PF10335">
    <property type="entry name" value="DUF294_C"/>
    <property type="match status" value="1"/>
</dbReference>
<dbReference type="GO" id="GO:0008773">
    <property type="term" value="F:[protein-PII] uridylyltransferase activity"/>
    <property type="evidence" value="ECO:0007669"/>
    <property type="project" value="InterPro"/>
</dbReference>
<dbReference type="PANTHER" id="PTHR43080:SF2">
    <property type="entry name" value="CBS DOMAIN-CONTAINING PROTEIN"/>
    <property type="match status" value="1"/>
</dbReference>